<dbReference type="AlphaFoldDB" id="M0QR24"/>
<protein>
    <recommendedName>
        <fullName evidence="1">Mycothiol-dependent maleylpyruvate isomerase metal-binding domain-containing protein</fullName>
    </recommendedName>
</protein>
<dbReference type="Pfam" id="PF11716">
    <property type="entry name" value="MDMPI_N"/>
    <property type="match status" value="1"/>
</dbReference>
<organism evidence="2 3">
    <name type="scientific">Gordonia soli NBRC 108243</name>
    <dbReference type="NCBI Taxonomy" id="1223545"/>
    <lineage>
        <taxon>Bacteria</taxon>
        <taxon>Bacillati</taxon>
        <taxon>Actinomycetota</taxon>
        <taxon>Actinomycetes</taxon>
        <taxon>Mycobacteriales</taxon>
        <taxon>Gordoniaceae</taxon>
        <taxon>Gordonia</taxon>
    </lineage>
</organism>
<dbReference type="InterPro" id="IPR034660">
    <property type="entry name" value="DinB/YfiT-like"/>
</dbReference>
<keyword evidence="3" id="KW-1185">Reference proteome</keyword>
<dbReference type="NCBIfam" id="TIGR03083">
    <property type="entry name" value="maleylpyruvate isomerase family mycothiol-dependent enzyme"/>
    <property type="match status" value="1"/>
</dbReference>
<gene>
    <name evidence="2" type="ORF">GS4_42_00220</name>
</gene>
<dbReference type="InterPro" id="IPR024344">
    <property type="entry name" value="MDMPI_metal-binding"/>
</dbReference>
<comment type="caution">
    <text evidence="2">The sequence shown here is derived from an EMBL/GenBank/DDBJ whole genome shotgun (WGS) entry which is preliminary data.</text>
</comment>
<dbReference type="GO" id="GO:0046872">
    <property type="term" value="F:metal ion binding"/>
    <property type="evidence" value="ECO:0007669"/>
    <property type="project" value="InterPro"/>
</dbReference>
<reference evidence="2 3" key="1">
    <citation type="submission" date="2013-01" db="EMBL/GenBank/DDBJ databases">
        <title>Whole genome shotgun sequence of Gordonia soli NBRC 108243.</title>
        <authorList>
            <person name="Isaki-Nakamura S."/>
            <person name="Hosoyama A."/>
            <person name="Tsuchikane K."/>
            <person name="Ando Y."/>
            <person name="Baba S."/>
            <person name="Ohji S."/>
            <person name="Hamada M."/>
            <person name="Tamura T."/>
            <person name="Yamazoe A."/>
            <person name="Yamazaki S."/>
            <person name="Fujita N."/>
        </authorList>
    </citation>
    <scope>NUCLEOTIDE SEQUENCE [LARGE SCALE GENOMIC DNA]</scope>
    <source>
        <strain evidence="2 3">NBRC 108243</strain>
    </source>
</reference>
<dbReference type="SUPFAM" id="SSF109854">
    <property type="entry name" value="DinB/YfiT-like putative metalloenzymes"/>
    <property type="match status" value="1"/>
</dbReference>
<feature type="domain" description="Mycothiol-dependent maleylpyruvate isomerase metal-binding" evidence="1">
    <location>
        <begin position="4"/>
        <end position="43"/>
    </location>
</feature>
<dbReference type="InterPro" id="IPR017519">
    <property type="entry name" value="CHP03085"/>
</dbReference>
<dbReference type="eggNOG" id="COG0243">
    <property type="taxonomic scope" value="Bacteria"/>
</dbReference>
<dbReference type="STRING" id="1223545.GS4_42_00220"/>
<dbReference type="InterPro" id="IPR017517">
    <property type="entry name" value="Maleyloyr_isom"/>
</dbReference>
<name>M0QR24_9ACTN</name>
<dbReference type="OrthoDB" id="3268903at2"/>
<dbReference type="RefSeq" id="WP_007625230.1">
    <property type="nucleotide sequence ID" value="NZ_BANX01000042.1"/>
</dbReference>
<dbReference type="Proteomes" id="UP000011666">
    <property type="component" value="Unassembled WGS sequence"/>
</dbReference>
<accession>M0QR24</accession>
<dbReference type="EMBL" id="BANX01000042">
    <property type="protein sequence ID" value="GAC70844.1"/>
    <property type="molecule type" value="Genomic_DNA"/>
</dbReference>
<evidence type="ECO:0000313" key="2">
    <source>
        <dbReference type="EMBL" id="GAC70844.1"/>
    </source>
</evidence>
<proteinExistence type="predicted"/>
<sequence>MSHAQDERTALVASLRAAGPDAPTLCDGWLTRDLAAHLVIRERRPDAAPGIMVDRLAGYTEHVQNRTAARPWGELLDTIASGPPIWSPYRPVDRWVNLAEMFVHHEDILRGRADPDVRWTPRPLSPEVERALRPTTKLIGRKSLSGLPARITLRTRAGSTLLTVGDGPDVTVTGTVGELVLYVFGRSPVDVDITGDDDAVVAVAGADRGL</sequence>
<evidence type="ECO:0000313" key="3">
    <source>
        <dbReference type="Proteomes" id="UP000011666"/>
    </source>
</evidence>
<evidence type="ECO:0000259" key="1">
    <source>
        <dbReference type="Pfam" id="PF11716"/>
    </source>
</evidence>
<dbReference type="NCBIfam" id="TIGR03085">
    <property type="entry name" value="TIGR03085 family metal-binding protein"/>
    <property type="match status" value="1"/>
</dbReference>